<organism evidence="1 2">
    <name type="scientific">Racocetra persica</name>
    <dbReference type="NCBI Taxonomy" id="160502"/>
    <lineage>
        <taxon>Eukaryota</taxon>
        <taxon>Fungi</taxon>
        <taxon>Fungi incertae sedis</taxon>
        <taxon>Mucoromycota</taxon>
        <taxon>Glomeromycotina</taxon>
        <taxon>Glomeromycetes</taxon>
        <taxon>Diversisporales</taxon>
        <taxon>Gigasporaceae</taxon>
        <taxon>Racocetra</taxon>
    </lineage>
</organism>
<accession>A0ACA9M842</accession>
<gene>
    <name evidence="1" type="ORF">RPERSI_LOCUS4778</name>
</gene>
<dbReference type="EMBL" id="CAJVQC010006815">
    <property type="protein sequence ID" value="CAG8571597.1"/>
    <property type="molecule type" value="Genomic_DNA"/>
</dbReference>
<protein>
    <submittedName>
        <fullName evidence="1">31487_t:CDS:1</fullName>
    </submittedName>
</protein>
<evidence type="ECO:0000313" key="1">
    <source>
        <dbReference type="EMBL" id="CAG8571597.1"/>
    </source>
</evidence>
<reference evidence="1" key="1">
    <citation type="submission" date="2021-06" db="EMBL/GenBank/DDBJ databases">
        <authorList>
            <person name="Kallberg Y."/>
            <person name="Tangrot J."/>
            <person name="Rosling A."/>
        </authorList>
    </citation>
    <scope>NUCLEOTIDE SEQUENCE</scope>
    <source>
        <strain evidence="1">MA461A</strain>
    </source>
</reference>
<evidence type="ECO:0000313" key="2">
    <source>
        <dbReference type="Proteomes" id="UP000789920"/>
    </source>
</evidence>
<sequence length="132" mass="15197">MTHRWIKIARQCYSDTDLANADTFIRQASNNSCQIKENKNLDMEIIDPQTLNKKQIKTAEIDKSYLIKAIRYLLHQIAEVRSKLLVLVLASTDAATFNINSIMIYLILSLAINDRDNKLNINSEKLKKTTKE</sequence>
<name>A0ACA9M842_9GLOM</name>
<keyword evidence="2" id="KW-1185">Reference proteome</keyword>
<feature type="non-terminal residue" evidence="1">
    <location>
        <position position="132"/>
    </location>
</feature>
<comment type="caution">
    <text evidence="1">The sequence shown here is derived from an EMBL/GenBank/DDBJ whole genome shotgun (WGS) entry which is preliminary data.</text>
</comment>
<dbReference type="Proteomes" id="UP000789920">
    <property type="component" value="Unassembled WGS sequence"/>
</dbReference>
<proteinExistence type="predicted"/>